<dbReference type="PANTHER" id="PTHR42770:SF16">
    <property type="entry name" value="AMINO ACID PERMEASE"/>
    <property type="match status" value="1"/>
</dbReference>
<feature type="transmembrane region" description="Helical" evidence="5">
    <location>
        <begin position="425"/>
        <end position="447"/>
    </location>
</feature>
<feature type="transmembrane region" description="Helical" evidence="5">
    <location>
        <begin position="146"/>
        <end position="164"/>
    </location>
</feature>
<keyword evidence="3 5" id="KW-1133">Transmembrane helix</keyword>
<evidence type="ECO:0000256" key="2">
    <source>
        <dbReference type="ARBA" id="ARBA00022692"/>
    </source>
</evidence>
<name>A0A1H4KGS2_STRMJ</name>
<dbReference type="PIRSF" id="PIRSF006060">
    <property type="entry name" value="AA_transporter"/>
    <property type="match status" value="1"/>
</dbReference>
<evidence type="ECO:0000256" key="1">
    <source>
        <dbReference type="ARBA" id="ARBA00004141"/>
    </source>
</evidence>
<evidence type="ECO:0000256" key="5">
    <source>
        <dbReference type="SAM" id="Phobius"/>
    </source>
</evidence>
<evidence type="ECO:0000256" key="3">
    <source>
        <dbReference type="ARBA" id="ARBA00022989"/>
    </source>
</evidence>
<keyword evidence="2 5" id="KW-0812">Transmembrane</keyword>
<dbReference type="InterPro" id="IPR004841">
    <property type="entry name" value="AA-permease/SLC12A_dom"/>
</dbReference>
<evidence type="ECO:0000259" key="6">
    <source>
        <dbReference type="Pfam" id="PF00324"/>
    </source>
</evidence>
<feature type="transmembrane region" description="Helical" evidence="5">
    <location>
        <begin position="58"/>
        <end position="82"/>
    </location>
</feature>
<feature type="transmembrane region" description="Helical" evidence="5">
    <location>
        <begin position="206"/>
        <end position="230"/>
    </location>
</feature>
<accession>A0A1H4KGS2</accession>
<feature type="transmembrane region" description="Helical" evidence="5">
    <location>
        <begin position="393"/>
        <end position="413"/>
    </location>
</feature>
<proteinExistence type="predicted"/>
<feature type="transmembrane region" description="Helical" evidence="5">
    <location>
        <begin position="354"/>
        <end position="373"/>
    </location>
</feature>
<feature type="transmembrane region" description="Helical" evidence="5">
    <location>
        <begin position="173"/>
        <end position="194"/>
    </location>
</feature>
<feature type="domain" description="Amino acid permease/ SLC12A" evidence="6">
    <location>
        <begin position="44"/>
        <end position="485"/>
    </location>
</feature>
<keyword evidence="8" id="KW-1185">Reference proteome</keyword>
<dbReference type="Pfam" id="PF00324">
    <property type="entry name" value="AA_permease"/>
    <property type="match status" value="1"/>
</dbReference>
<reference evidence="8" key="1">
    <citation type="submission" date="2016-10" db="EMBL/GenBank/DDBJ databases">
        <authorList>
            <person name="Varghese N."/>
            <person name="Submissions S."/>
        </authorList>
    </citation>
    <scope>NUCLEOTIDE SEQUENCE [LARGE SCALE GENOMIC DNA]</scope>
    <source>
        <strain evidence="8">DSM 40318</strain>
    </source>
</reference>
<evidence type="ECO:0000313" key="7">
    <source>
        <dbReference type="EMBL" id="SEB57739.1"/>
    </source>
</evidence>
<gene>
    <name evidence="7" type="ORF">SAMN04490356_0710</name>
</gene>
<dbReference type="Gene3D" id="1.20.1740.10">
    <property type="entry name" value="Amino acid/polyamine transporter I"/>
    <property type="match status" value="1"/>
</dbReference>
<comment type="subcellular location">
    <subcellularLocation>
        <location evidence="1">Membrane</location>
        <topology evidence="1">Multi-pass membrane protein</topology>
    </subcellularLocation>
</comment>
<feature type="transmembrane region" description="Helical" evidence="5">
    <location>
        <begin position="294"/>
        <end position="320"/>
    </location>
</feature>
<evidence type="ECO:0000313" key="8">
    <source>
        <dbReference type="Proteomes" id="UP000198609"/>
    </source>
</evidence>
<feature type="transmembrane region" description="Helical" evidence="5">
    <location>
        <begin position="251"/>
        <end position="274"/>
    </location>
</feature>
<dbReference type="EMBL" id="FNST01000002">
    <property type="protein sequence ID" value="SEB57739.1"/>
    <property type="molecule type" value="Genomic_DNA"/>
</dbReference>
<dbReference type="Proteomes" id="UP000198609">
    <property type="component" value="Unassembled WGS sequence"/>
</dbReference>
<organism evidence="7 8">
    <name type="scientific">Streptomyces melanosporofaciens</name>
    <dbReference type="NCBI Taxonomy" id="67327"/>
    <lineage>
        <taxon>Bacteria</taxon>
        <taxon>Bacillati</taxon>
        <taxon>Actinomycetota</taxon>
        <taxon>Actinomycetes</taxon>
        <taxon>Kitasatosporales</taxon>
        <taxon>Streptomycetaceae</taxon>
        <taxon>Streptomyces</taxon>
        <taxon>Streptomyces violaceusniger group</taxon>
    </lineage>
</organism>
<feature type="transmembrane region" description="Helical" evidence="5">
    <location>
        <begin position="112"/>
        <end position="134"/>
    </location>
</feature>
<protein>
    <submittedName>
        <fullName evidence="7">Amino acid transporter</fullName>
    </submittedName>
</protein>
<dbReference type="GO" id="GO:0055085">
    <property type="term" value="P:transmembrane transport"/>
    <property type="evidence" value="ECO:0007669"/>
    <property type="project" value="InterPro"/>
</dbReference>
<dbReference type="InterPro" id="IPR050367">
    <property type="entry name" value="APC_superfamily"/>
</dbReference>
<feature type="transmembrane region" description="Helical" evidence="5">
    <location>
        <begin position="459"/>
        <end position="478"/>
    </location>
</feature>
<dbReference type="PANTHER" id="PTHR42770">
    <property type="entry name" value="AMINO ACID TRANSPORTER-RELATED"/>
    <property type="match status" value="1"/>
</dbReference>
<feature type="transmembrane region" description="Helical" evidence="5">
    <location>
        <begin position="29"/>
        <end position="52"/>
    </location>
</feature>
<dbReference type="AlphaFoldDB" id="A0A1H4KGS2"/>
<keyword evidence="4 5" id="KW-0472">Membrane</keyword>
<sequence length="495" mass="52250">MATQSNSEAAPPPLEADDDAPAQGLKGRLGVGSIVFSVVAFAAPLLVVVGLMPSVIGFAGYAIVPAYAMIMLIVLLFAFGYATMTRYVNRPGAFYAYITAGLGRRVGLGGAFVALFGYLLLALPTWIAFGVYVWQLMTDTFHGPDIPWYVWALVGAALTGIFSYRHIEFSAKVLGVALGLEVLLVIAFDTVAFVDGGPGGVPVRPLTAGAVTDGGFGLALLFGMLCFIGFESAAIYREEAKDPEKTVPRATYLSVILIGVFYVIAAWAFLTALGPDGVAGAAKADPASLFGETAARYLGTVLPDVIKVLVITSTFACLLAQHNTISRYGFSLGKDGVFPSRFGAAHPRHHSPHIASMVVTVLTLVTVFALAAVTGFENDGTNAFTIYIRTNGLGAMIVIFLMCLVSIAIIAYFAKNRVDTPARVWKTIVAPILGLIGLLIILVLSVVHVDTLIGAGEMASLLMTLLLPVVLIAGIAYASHLARAKPDVFTRIGRQ</sequence>
<evidence type="ECO:0000256" key="4">
    <source>
        <dbReference type="ARBA" id="ARBA00023136"/>
    </source>
</evidence>
<dbReference type="GO" id="GO:0016020">
    <property type="term" value="C:membrane"/>
    <property type="evidence" value="ECO:0007669"/>
    <property type="project" value="UniProtKB-SubCell"/>
</dbReference>